<dbReference type="EMBL" id="CP036401">
    <property type="protein sequence ID" value="QBI01132.1"/>
    <property type="molecule type" value="Genomic_DNA"/>
</dbReference>
<dbReference type="InterPro" id="IPR010732">
    <property type="entry name" value="T6SS_TssG-like"/>
</dbReference>
<dbReference type="EMBL" id="BMWV01000007">
    <property type="protein sequence ID" value="GGY48379.1"/>
    <property type="molecule type" value="Genomic_DNA"/>
</dbReference>
<dbReference type="RefSeq" id="WP_131145256.1">
    <property type="nucleotide sequence ID" value="NZ_BMWV01000007.1"/>
</dbReference>
<evidence type="ECO:0000313" key="2">
    <source>
        <dbReference type="EMBL" id="QBI01132.1"/>
    </source>
</evidence>
<gene>
    <name evidence="2" type="primary">tssG</name>
    <name evidence="2" type="ORF">EYF70_09970</name>
    <name evidence="1" type="ORF">GCM10007387_33190</name>
</gene>
<dbReference type="AlphaFoldDB" id="A0A411WX17"/>
<reference evidence="2 3" key="2">
    <citation type="submission" date="2019-02" db="EMBL/GenBank/DDBJ databases">
        <title>Draft Genome Sequences of Six Type Strains of the Genus Massilia.</title>
        <authorList>
            <person name="Miess H."/>
            <person name="Frediansyhah A."/>
            <person name="Gross H."/>
        </authorList>
    </citation>
    <scope>NUCLEOTIDE SEQUENCE [LARGE SCALE GENOMIC DNA]</scope>
    <source>
        <strain evidence="2 3">DSM 17472</strain>
    </source>
</reference>
<evidence type="ECO:0000313" key="4">
    <source>
        <dbReference type="Proteomes" id="UP000628442"/>
    </source>
</evidence>
<dbReference type="OrthoDB" id="1523296at2"/>
<evidence type="ECO:0000313" key="1">
    <source>
        <dbReference type="EMBL" id="GGY48379.1"/>
    </source>
</evidence>
<dbReference type="PANTHER" id="PTHR35564:SF4">
    <property type="entry name" value="CYTOPLASMIC PROTEIN"/>
    <property type="match status" value="1"/>
</dbReference>
<reference evidence="1" key="3">
    <citation type="submission" date="2022-12" db="EMBL/GenBank/DDBJ databases">
        <authorList>
            <person name="Sun Q."/>
            <person name="Kim S."/>
        </authorList>
    </citation>
    <scope>NUCLEOTIDE SEQUENCE</scope>
    <source>
        <strain evidence="1">KCTC 12343</strain>
    </source>
</reference>
<accession>A0A411WX17</accession>
<name>A0A411WX17_9BURK</name>
<evidence type="ECO:0000313" key="3">
    <source>
        <dbReference type="Proteomes" id="UP000292307"/>
    </source>
</evidence>
<proteinExistence type="predicted"/>
<sequence>MPTTQRNTDPGLIAALCHEPGRYSVFQAVELLLDWLTKCHHVPRRHALDRLVRFESSLDLAFPTGDLEAAMVSPEADETPHAVLTTLFMGFTGIHGALPFHHTARLADDREGGVQALLDIFSNRFVRHFHAAWRKNRPELPSLDTESDDLLPLLMALSGTTAKTPVDDAVAGYYTGAVQQRPASAAMLESVLRDYLRLPIEVTPNIGYWYTLGDHQLNRLGSKTAALDGRMVLGKRIWRRDGRVELKIGPLDKATYDSFLPDGKNVPRLRGLLSLFHMPGIDFEIVLVLKAADVRPIVLGRGFRLGYNTFLVSRPGIKDRHIRYLLTANGDQQ</sequence>
<reference evidence="1" key="1">
    <citation type="journal article" date="2014" name="Int. J. Syst. Evol. Microbiol.">
        <title>Complete genome sequence of Corynebacterium casei LMG S-19264T (=DSM 44701T), isolated from a smear-ripened cheese.</title>
        <authorList>
            <consortium name="US DOE Joint Genome Institute (JGI-PGF)"/>
            <person name="Walter F."/>
            <person name="Albersmeier A."/>
            <person name="Kalinowski J."/>
            <person name="Ruckert C."/>
        </authorList>
    </citation>
    <scope>NUCLEOTIDE SEQUENCE</scope>
    <source>
        <strain evidence="1">KCTC 12343</strain>
    </source>
</reference>
<dbReference type="NCBIfam" id="TIGR03347">
    <property type="entry name" value="VI_chp_1"/>
    <property type="match status" value="1"/>
</dbReference>
<dbReference type="Proteomes" id="UP000292307">
    <property type="component" value="Chromosome"/>
</dbReference>
<protein>
    <submittedName>
        <fullName evidence="2">Type VI secretion system baseplate subunit TssG</fullName>
    </submittedName>
</protein>
<dbReference type="Pfam" id="PF06996">
    <property type="entry name" value="T6SS_TssG"/>
    <property type="match status" value="1"/>
</dbReference>
<keyword evidence="3" id="KW-1185">Reference proteome</keyword>
<organism evidence="1 4">
    <name type="scientific">Pseudoduganella albidiflava</name>
    <dbReference type="NCBI Taxonomy" id="321983"/>
    <lineage>
        <taxon>Bacteria</taxon>
        <taxon>Pseudomonadati</taxon>
        <taxon>Pseudomonadota</taxon>
        <taxon>Betaproteobacteria</taxon>
        <taxon>Burkholderiales</taxon>
        <taxon>Oxalobacteraceae</taxon>
        <taxon>Telluria group</taxon>
        <taxon>Pseudoduganella</taxon>
    </lineage>
</organism>
<dbReference type="Proteomes" id="UP000628442">
    <property type="component" value="Unassembled WGS sequence"/>
</dbReference>
<dbReference type="PANTHER" id="PTHR35564">
    <property type="match status" value="1"/>
</dbReference>